<dbReference type="Pfam" id="PF03061">
    <property type="entry name" value="4HBT"/>
    <property type="match status" value="2"/>
</dbReference>
<dbReference type="AlphaFoldDB" id="A0AAD5M308"/>
<dbReference type="SUPFAM" id="SSF54637">
    <property type="entry name" value="Thioesterase/thiol ester dehydrase-isomerase"/>
    <property type="match status" value="2"/>
</dbReference>
<feature type="domain" description="HotDog ACOT-type" evidence="2">
    <location>
        <begin position="300"/>
        <end position="416"/>
    </location>
</feature>
<dbReference type="InterPro" id="IPR040170">
    <property type="entry name" value="Cytosol_ACT"/>
</dbReference>
<dbReference type="GO" id="GO:0006637">
    <property type="term" value="P:acyl-CoA metabolic process"/>
    <property type="evidence" value="ECO:0007669"/>
    <property type="project" value="TreeGrafter"/>
</dbReference>
<dbReference type="InterPro" id="IPR029069">
    <property type="entry name" value="HotDog_dom_sf"/>
</dbReference>
<protein>
    <recommendedName>
        <fullName evidence="2">HotDog ACOT-type domain-containing protein</fullName>
    </recommendedName>
</protein>
<comment type="caution">
    <text evidence="3">The sequence shown here is derived from an EMBL/GenBank/DDBJ whole genome shotgun (WGS) entry which is preliminary data.</text>
</comment>
<evidence type="ECO:0000259" key="2">
    <source>
        <dbReference type="PROSITE" id="PS51770"/>
    </source>
</evidence>
<dbReference type="InterPro" id="IPR006683">
    <property type="entry name" value="Thioestr_dom"/>
</dbReference>
<reference evidence="3" key="1">
    <citation type="submission" date="2021-12" db="EMBL/GenBank/DDBJ databases">
        <title>Prjna785345.</title>
        <authorList>
            <person name="Rujirawat T."/>
            <person name="Krajaejun T."/>
        </authorList>
    </citation>
    <scope>NUCLEOTIDE SEQUENCE</scope>
    <source>
        <strain evidence="3">Pi057C3</strain>
    </source>
</reference>
<keyword evidence="1" id="KW-0378">Hydrolase</keyword>
<dbReference type="GO" id="GO:0005829">
    <property type="term" value="C:cytosol"/>
    <property type="evidence" value="ECO:0007669"/>
    <property type="project" value="TreeGrafter"/>
</dbReference>
<dbReference type="CDD" id="cd03442">
    <property type="entry name" value="BFIT_BACH"/>
    <property type="match status" value="2"/>
</dbReference>
<dbReference type="SUPFAM" id="SSF53335">
    <property type="entry name" value="S-adenosyl-L-methionine-dependent methyltransferases"/>
    <property type="match status" value="1"/>
</dbReference>
<dbReference type="InterPro" id="IPR033120">
    <property type="entry name" value="HOTDOG_ACOT"/>
</dbReference>
<evidence type="ECO:0000256" key="1">
    <source>
        <dbReference type="ARBA" id="ARBA00022801"/>
    </source>
</evidence>
<dbReference type="PROSITE" id="PS51770">
    <property type="entry name" value="HOTDOG_ACOT"/>
    <property type="match status" value="2"/>
</dbReference>
<dbReference type="PANTHER" id="PTHR11049:SF24">
    <property type="entry name" value="CYTOSOLIC ACYL COENZYME A THIOESTER HYDROLASE"/>
    <property type="match status" value="1"/>
</dbReference>
<dbReference type="Gene3D" id="3.10.129.10">
    <property type="entry name" value="Hotdog Thioesterase"/>
    <property type="match status" value="2"/>
</dbReference>
<proteinExistence type="predicted"/>
<dbReference type="InterPro" id="IPR013216">
    <property type="entry name" value="Methyltransf_11"/>
</dbReference>
<dbReference type="PANTHER" id="PTHR11049">
    <property type="entry name" value="ACYL COENZYME A THIOESTER HYDROLASE"/>
    <property type="match status" value="1"/>
</dbReference>
<dbReference type="EMBL" id="JAKCXM010000136">
    <property type="protein sequence ID" value="KAJ0401129.1"/>
    <property type="molecule type" value="Genomic_DNA"/>
</dbReference>
<evidence type="ECO:0000313" key="3">
    <source>
        <dbReference type="EMBL" id="KAJ0401129.1"/>
    </source>
</evidence>
<name>A0AAD5M308_PYTIN</name>
<dbReference type="Gene3D" id="3.40.50.150">
    <property type="entry name" value="Vaccinia Virus protein VP39"/>
    <property type="match status" value="1"/>
</dbReference>
<dbReference type="InterPro" id="IPR029063">
    <property type="entry name" value="SAM-dependent_MTases_sf"/>
</dbReference>
<accession>A0AAD5M308</accession>
<dbReference type="GO" id="GO:0052816">
    <property type="term" value="F:long-chain fatty acyl-CoA hydrolase activity"/>
    <property type="evidence" value="ECO:0007669"/>
    <property type="project" value="TreeGrafter"/>
</dbReference>
<evidence type="ECO:0000313" key="4">
    <source>
        <dbReference type="Proteomes" id="UP001209570"/>
    </source>
</evidence>
<dbReference type="Proteomes" id="UP001209570">
    <property type="component" value="Unassembled WGS sequence"/>
</dbReference>
<dbReference type="CDD" id="cd02440">
    <property type="entry name" value="AdoMet_MTases"/>
    <property type="match status" value="1"/>
</dbReference>
<keyword evidence="4" id="KW-1185">Reference proteome</keyword>
<organism evidence="3 4">
    <name type="scientific">Pythium insidiosum</name>
    <name type="common">Pythiosis disease agent</name>
    <dbReference type="NCBI Taxonomy" id="114742"/>
    <lineage>
        <taxon>Eukaryota</taxon>
        <taxon>Sar</taxon>
        <taxon>Stramenopiles</taxon>
        <taxon>Oomycota</taxon>
        <taxon>Peronosporomycetes</taxon>
        <taxon>Pythiales</taxon>
        <taxon>Pythiaceae</taxon>
        <taxon>Pythium</taxon>
    </lineage>
</organism>
<dbReference type="Pfam" id="PF08241">
    <property type="entry name" value="Methyltransf_11"/>
    <property type="match status" value="1"/>
</dbReference>
<feature type="domain" description="HotDog ACOT-type" evidence="2">
    <location>
        <begin position="489"/>
        <end position="600"/>
    </location>
</feature>
<dbReference type="GO" id="GO:0009062">
    <property type="term" value="P:fatty acid catabolic process"/>
    <property type="evidence" value="ECO:0007669"/>
    <property type="project" value="TreeGrafter"/>
</dbReference>
<sequence>MAEKLATPAAWDAHAQQYEQIFERATTLWGRDAFTLAALLEPPRAPRLQLLDVACGTGALAIAAATELGFDVTATDYSPGMIARLVAKCSRLHATELVKCQVVDGHTLQGLHDDSFDVVLSNFGIFLFPDRCAAWRSALRVLRPSGRLLTTSWDTASHNMRILHYVMQHAPDAADVDGESPAKMLTPHVNRTVEAATFQEELEECGFSDVVVHTLSHPFCFQRGEEFVLAMLDNGILAAMLQTKQREAVKQCILHYCQLVVDGQDPLAADAPAFNVAAAPPPTQHPLWTKPFAIACRAHVAIPREATRAAHAAVIGNEALKGKLLGSGPILKLIDQLAAEVCWYVAKQNVVTVAFDTFRMLRPVFHGDFVRLEGRALSVSNSSIAAQVSVYRQELVSGHFELTHNAVATFVVVDANGRPQKGLPMLFDPQRPQECERLRLLAVQRKELSARWRASQDEVASLPRVTRDMIPSEPEAASDGDSVPTVSIQDTIVETRHPFLVKHANLHRNVFGGVLLDWMDRAALYCARRFTQNQFMVTIAMNRVHFKLPIRLSDVISIRARVCRVKKYSLEVEIAVYRLHKHQEQLSHAGYFEVLNLEQLDAPPRRKEIRLRVSAEEDDQEGMQALLRAHRRQLFEREDAELMNMPPIPLSISKTFTPSKF</sequence>
<gene>
    <name evidence="3" type="ORF">P43SY_007220</name>
</gene>
<dbReference type="GO" id="GO:0008757">
    <property type="term" value="F:S-adenosylmethionine-dependent methyltransferase activity"/>
    <property type="evidence" value="ECO:0007669"/>
    <property type="project" value="InterPro"/>
</dbReference>